<dbReference type="PANTHER" id="PTHR33710">
    <property type="entry name" value="BNAC02G09200D PROTEIN"/>
    <property type="match status" value="1"/>
</dbReference>
<dbReference type="Pfam" id="PF00078">
    <property type="entry name" value="RVT_1"/>
    <property type="match status" value="1"/>
</dbReference>
<dbReference type="PANTHER" id="PTHR33710:SF62">
    <property type="entry name" value="DUF4283 DOMAIN PROTEIN"/>
    <property type="match status" value="1"/>
</dbReference>
<evidence type="ECO:0000313" key="2">
    <source>
        <dbReference type="EMBL" id="KAL0448586.1"/>
    </source>
</evidence>
<name>A0AAW2X8X2_9LAMI</name>
<organism evidence="2">
    <name type="scientific">Sesamum latifolium</name>
    <dbReference type="NCBI Taxonomy" id="2727402"/>
    <lineage>
        <taxon>Eukaryota</taxon>
        <taxon>Viridiplantae</taxon>
        <taxon>Streptophyta</taxon>
        <taxon>Embryophyta</taxon>
        <taxon>Tracheophyta</taxon>
        <taxon>Spermatophyta</taxon>
        <taxon>Magnoliopsida</taxon>
        <taxon>eudicotyledons</taxon>
        <taxon>Gunneridae</taxon>
        <taxon>Pentapetalae</taxon>
        <taxon>asterids</taxon>
        <taxon>lamiids</taxon>
        <taxon>Lamiales</taxon>
        <taxon>Pedaliaceae</taxon>
        <taxon>Sesamum</taxon>
    </lineage>
</organism>
<proteinExistence type="predicted"/>
<dbReference type="AlphaFoldDB" id="A0AAW2X8X2"/>
<accession>A0AAW2X8X2</accession>
<reference evidence="2" key="2">
    <citation type="journal article" date="2024" name="Plant">
        <title>Genomic evolution and insights into agronomic trait innovations of Sesamum species.</title>
        <authorList>
            <person name="Miao H."/>
            <person name="Wang L."/>
            <person name="Qu L."/>
            <person name="Liu H."/>
            <person name="Sun Y."/>
            <person name="Le M."/>
            <person name="Wang Q."/>
            <person name="Wei S."/>
            <person name="Zheng Y."/>
            <person name="Lin W."/>
            <person name="Duan Y."/>
            <person name="Cao H."/>
            <person name="Xiong S."/>
            <person name="Wang X."/>
            <person name="Wei L."/>
            <person name="Li C."/>
            <person name="Ma Q."/>
            <person name="Ju M."/>
            <person name="Zhao R."/>
            <person name="Li G."/>
            <person name="Mu C."/>
            <person name="Tian Q."/>
            <person name="Mei H."/>
            <person name="Zhang T."/>
            <person name="Gao T."/>
            <person name="Zhang H."/>
        </authorList>
    </citation>
    <scope>NUCLEOTIDE SEQUENCE</scope>
    <source>
        <strain evidence="2">KEN1</strain>
    </source>
</reference>
<reference evidence="2" key="1">
    <citation type="submission" date="2020-06" db="EMBL/GenBank/DDBJ databases">
        <authorList>
            <person name="Li T."/>
            <person name="Hu X."/>
            <person name="Zhang T."/>
            <person name="Song X."/>
            <person name="Zhang H."/>
            <person name="Dai N."/>
            <person name="Sheng W."/>
            <person name="Hou X."/>
            <person name="Wei L."/>
        </authorList>
    </citation>
    <scope>NUCLEOTIDE SEQUENCE</scope>
    <source>
        <strain evidence="2">KEN1</strain>
        <tissue evidence="2">Leaf</tissue>
    </source>
</reference>
<evidence type="ECO:0000259" key="1">
    <source>
        <dbReference type="Pfam" id="PF00078"/>
    </source>
</evidence>
<comment type="caution">
    <text evidence="2">The sequence shown here is derived from an EMBL/GenBank/DDBJ whole genome shotgun (WGS) entry which is preliminary data.</text>
</comment>
<sequence>MKLSWQMEDFRRALMQSDLSDLGFRGVKYTWCNRRQTPDTIWARLDRGCGNSRWWERHSGTTVMHKAVPYSDHVMLHIQWNKQGLTKPRCKNHFRFDSRWLQSEDCYKVVEAAWQATVYQDPNTRIWRKIQDCRLSLIRWNREVFKQSQWEIKMLEERYAQLERGPLDMAGHTELERVHMAIEECHAQDLPKWKQLSKIHWLRDGDSNTRYFHSHASTRRRQNTIMRLRDEEGVWKEGEEDIQGILLRYFREIFTSSGPSEAELNTVLSLMQPRVTSEMNQSLTTSFTAAEVKQAIFGMFPFKSPGPDSMPPIRTISYSLTLNGDHFGYFRPERGIRQGDPSSPYLFIFCAEAFSCLIQDAEHCGRLTGVAVARQAPKVSHLLFVDGTLMFCRATIEQIGEVWRILWVYARASGQEINLNKSSMTVSGGIPGPIRYLLGALMGVRVGHAMISI</sequence>
<protein>
    <submittedName>
        <fullName evidence="2">Mitochondrial protein</fullName>
    </submittedName>
</protein>
<dbReference type="EMBL" id="JACGWN010000005">
    <property type="protein sequence ID" value="KAL0448586.1"/>
    <property type="molecule type" value="Genomic_DNA"/>
</dbReference>
<dbReference type="InterPro" id="IPR000477">
    <property type="entry name" value="RT_dom"/>
</dbReference>
<feature type="domain" description="Reverse transcriptase" evidence="1">
    <location>
        <begin position="313"/>
        <end position="426"/>
    </location>
</feature>
<gene>
    <name evidence="2" type="ORF">Slati_1415000</name>
</gene>